<dbReference type="InterPro" id="IPR006538">
    <property type="entry name" value="CobT"/>
</dbReference>
<dbReference type="AlphaFoldDB" id="A0A345YA09"/>
<dbReference type="InterPro" id="IPR036465">
    <property type="entry name" value="vWFA_dom_sf"/>
</dbReference>
<evidence type="ECO:0000313" key="4">
    <source>
        <dbReference type="Proteomes" id="UP000254537"/>
    </source>
</evidence>
<feature type="domain" description="VWFA" evidence="1">
    <location>
        <begin position="365"/>
        <end position="536"/>
    </location>
</feature>
<dbReference type="PIRSF" id="PIRSF031715">
    <property type="entry name" value="Cob_chel_CobT"/>
    <property type="match status" value="1"/>
</dbReference>
<dbReference type="RefSeq" id="WP_115431829.1">
    <property type="nucleotide sequence ID" value="NZ_CP031337.1"/>
</dbReference>
<dbReference type="Pfam" id="PF06213">
    <property type="entry name" value="CobT"/>
    <property type="match status" value="1"/>
</dbReference>
<dbReference type="Pfam" id="PF11775">
    <property type="entry name" value="CobT_C"/>
    <property type="match status" value="1"/>
</dbReference>
<dbReference type="EMBL" id="CP031337">
    <property type="protein sequence ID" value="AXK37947.1"/>
    <property type="molecule type" value="Genomic_DNA"/>
</dbReference>
<evidence type="ECO:0000259" key="1">
    <source>
        <dbReference type="PROSITE" id="PS50234"/>
    </source>
</evidence>
<dbReference type="InterPro" id="IPR051928">
    <property type="entry name" value="NorD/CobT"/>
</dbReference>
<dbReference type="SUPFAM" id="SSF53300">
    <property type="entry name" value="vWA-like"/>
    <property type="match status" value="1"/>
</dbReference>
<dbReference type="OrthoDB" id="6395027at2"/>
<protein>
    <submittedName>
        <fullName evidence="3">Cobalt chelatase</fullName>
    </submittedName>
</protein>
<organism evidence="3 4">
    <name type="scientific">Crenobacter cavernae</name>
    <dbReference type="NCBI Taxonomy" id="2290923"/>
    <lineage>
        <taxon>Bacteria</taxon>
        <taxon>Pseudomonadati</taxon>
        <taxon>Pseudomonadota</taxon>
        <taxon>Betaproteobacteria</taxon>
        <taxon>Neisseriales</taxon>
        <taxon>Neisseriaceae</taxon>
        <taxon>Crenobacter</taxon>
    </lineage>
</organism>
<dbReference type="InterPro" id="IPR002035">
    <property type="entry name" value="VWF_A"/>
</dbReference>
<dbReference type="PROSITE" id="PS50234">
    <property type="entry name" value="VWFA"/>
    <property type="match status" value="1"/>
</dbReference>
<name>A0A345YA09_9NEIS</name>
<gene>
    <name evidence="2" type="ORF">DWG20_00025</name>
    <name evidence="3" type="ORF">DWG20_15780</name>
</gene>
<sequence>MVSAQQKARRQQKLEELCAAAVRALTGDAALHYRQGRLCRDLRPLPLHAPHLRTDPASDDFTSFRGAADGAALRLAHSDAGLHRRLCPGDPVERLLFELLEQLRCETRLPPGMPGVAQNLRHRFEAWSRAFHRSGLAEGHLGILLYTVAQISWSRLTGWPVLEETEDLIEVTRAAIVPAIGFALAGLRRHRDDQAAFAGHALEMARLVGGMIRSARAEQAAEEGADEEDAASAAFSLLLDFDDEEPDTIATAPTGRSRVLEESGHGYRVYTTRYDRKVDAGTLVRKALLREYRERLDRRIAEQGVNLGRLAHQLTAVLAVPRRDGWSFGEEQGRIDGRRLAQLISSPAERRLFRLEQYKMEADCVVSFLVDCSGSMKAHIEAVTMMIDILVRALEMAGVATEVLGFTTGAWNGGRARLDWLARGRPRNPGRLNEVCHMVFKDADRSWRRARADIAALFKADLFREGVDGEAVDWACSRLLARGEARRILIVVSDGSPMDGATGQANDPYYLDNHLKEVVARHEAMRDVEVLGIGVGLDLSPYYRRCLATDLSRPLDTPLFSEIVQLIGGRGRR</sequence>
<dbReference type="Proteomes" id="UP000254537">
    <property type="component" value="Chromosome"/>
</dbReference>
<dbReference type="KEGG" id="ccah:DWG20_00025"/>
<dbReference type="InterPro" id="IPR025861">
    <property type="entry name" value="CobT_VWA_dom"/>
</dbReference>
<dbReference type="KEGG" id="ccah:DWG20_15780"/>
<dbReference type="PANTHER" id="PTHR41248">
    <property type="entry name" value="NORD PROTEIN"/>
    <property type="match status" value="1"/>
</dbReference>
<dbReference type="Gene3D" id="3.40.50.410">
    <property type="entry name" value="von Willebrand factor, type A domain"/>
    <property type="match status" value="1"/>
</dbReference>
<evidence type="ECO:0000313" key="3">
    <source>
        <dbReference type="EMBL" id="AXK40761.1"/>
    </source>
</evidence>
<evidence type="ECO:0000313" key="2">
    <source>
        <dbReference type="EMBL" id="AXK37947.1"/>
    </source>
</evidence>
<accession>A0A345YA09</accession>
<dbReference type="PANTHER" id="PTHR41248:SF1">
    <property type="entry name" value="NORD PROTEIN"/>
    <property type="match status" value="1"/>
</dbReference>
<reference evidence="3 4" key="1">
    <citation type="submission" date="2018-07" db="EMBL/GenBank/DDBJ databases">
        <title>Crenobacter cavernae sp. nov., isolated from a karst cave.</title>
        <authorList>
            <person name="Zhu H."/>
        </authorList>
    </citation>
    <scope>NUCLEOTIDE SEQUENCE [LARGE SCALE GENOMIC DNA]</scope>
    <source>
        <strain evidence="3 4">K1W11S-77</strain>
    </source>
</reference>
<dbReference type="EMBL" id="CP031337">
    <property type="protein sequence ID" value="AXK40761.1"/>
    <property type="molecule type" value="Genomic_DNA"/>
</dbReference>
<dbReference type="GO" id="GO:0009236">
    <property type="term" value="P:cobalamin biosynthetic process"/>
    <property type="evidence" value="ECO:0007669"/>
    <property type="project" value="InterPro"/>
</dbReference>
<proteinExistence type="predicted"/>